<feature type="compositionally biased region" description="Polar residues" evidence="1">
    <location>
        <begin position="91"/>
        <end position="105"/>
    </location>
</feature>
<protein>
    <submittedName>
        <fullName evidence="2">Uncharacterized protein</fullName>
    </submittedName>
</protein>
<feature type="compositionally biased region" description="Basic residues" evidence="1">
    <location>
        <begin position="57"/>
        <end position="66"/>
    </location>
</feature>
<organism evidence="2">
    <name type="scientific">Klebsiella pneumoniae subsp. pneumoniae</name>
    <dbReference type="NCBI Taxonomy" id="72407"/>
    <lineage>
        <taxon>Bacteria</taxon>
        <taxon>Pseudomonadati</taxon>
        <taxon>Pseudomonadota</taxon>
        <taxon>Gammaproteobacteria</taxon>
        <taxon>Enterobacterales</taxon>
        <taxon>Enterobacteriaceae</taxon>
        <taxon>Klebsiella/Raoultella group</taxon>
        <taxon>Klebsiella</taxon>
        <taxon>Klebsiella pneumoniae complex</taxon>
    </lineage>
</organism>
<accession>A0A1D9N9V7</accession>
<proteinExistence type="predicted"/>
<keyword evidence="2" id="KW-0614">Plasmid</keyword>
<dbReference type="EMBL" id="CP016403">
    <property type="protein sequence ID" value="AOZ87120.1"/>
    <property type="molecule type" value="Genomic_DNA"/>
</dbReference>
<name>A0A1D9N9V7_KLEPN</name>
<feature type="region of interest" description="Disordered" evidence="1">
    <location>
        <begin position="40"/>
        <end position="68"/>
    </location>
</feature>
<feature type="region of interest" description="Disordered" evidence="1">
    <location>
        <begin position="84"/>
        <end position="105"/>
    </location>
</feature>
<reference evidence="2" key="1">
    <citation type="submission" date="2016-07" db="EMBL/GenBank/DDBJ databases">
        <authorList>
            <person name="Zhai Y."/>
            <person name="He Z."/>
            <person name="Kang Y."/>
            <person name="Yu H."/>
            <person name="Wang J."/>
            <person name="Du P."/>
            <person name="Zhang Z."/>
            <person name="Chen Y."/>
            <person name="Hu S."/>
            <person name="Gao Z."/>
        </authorList>
    </citation>
    <scope>NUCLEOTIDE SEQUENCE [LARGE SCALE GENOMIC DNA]</scope>
    <source>
        <strain evidence="2">F5</strain>
        <plasmid evidence="2">pF5</plasmid>
    </source>
</reference>
<dbReference type="AlphaFoldDB" id="A0A1D9N9V7"/>
<sequence length="105" mass="11598">MRAVRREGVNEHGRQQLSRARFTACHLPWTDDGDCACLSPGEWTQTGDTAPGERSRHPPQRRRARARNGVALQSAGSFIAGTVKAARPERSQQALPLTLTSDIRH</sequence>
<gene>
    <name evidence="2" type="ORF">A7K71_102</name>
</gene>
<geneLocation type="plasmid" evidence="2">
    <name>pF5</name>
</geneLocation>
<evidence type="ECO:0000313" key="2">
    <source>
        <dbReference type="EMBL" id="AOZ87120.1"/>
    </source>
</evidence>
<evidence type="ECO:0000256" key="1">
    <source>
        <dbReference type="SAM" id="MobiDB-lite"/>
    </source>
</evidence>